<protein>
    <submittedName>
        <fullName evidence="2">DnaB C-terminal domain-containing protein</fullName>
    </submittedName>
</protein>
<dbReference type="GO" id="GO:0005829">
    <property type="term" value="C:cytosol"/>
    <property type="evidence" value="ECO:0007669"/>
    <property type="project" value="TreeGrafter"/>
</dbReference>
<dbReference type="Gene3D" id="3.40.50.300">
    <property type="entry name" value="P-loop containing nucleotide triphosphate hydrolases"/>
    <property type="match status" value="1"/>
</dbReference>
<evidence type="ECO:0000313" key="2">
    <source>
        <dbReference type="EMBL" id="ADL35797.1"/>
    </source>
</evidence>
<dbReference type="PANTHER" id="PTHR30153">
    <property type="entry name" value="REPLICATIVE DNA HELICASE DNAB"/>
    <property type="match status" value="1"/>
</dbReference>
<sequence length="294" mass="33546">MSEPRLVYEEYTLKDNVKFNLENRITRAKEGSCKTGFRDFDKLTGGFRPAELTIIAGRPAMGKTSFILNCVQHIALANEMKVGLFMAREGSEKLVNMLLAMEAHVEIKHIETEPLNATEMGRVNEAADLLSDADILYESPCMYLDKFNLDDLYNCFCQFAICYGVQVIFVDSLQSIEVDGASDPKDRYLEIVKTLRDAAILLEIPIVLVSNLPDTLEQREDKKPRETDLREYGPIDRYADTIVLLHYDEYYDRDTEKKGVAEISIAKNISGHTGEIDLLWLPQYLKYCNLEKGY</sequence>
<name>E0S315_BUTPB</name>
<organism evidence="2 3">
    <name type="scientific">Butyrivibrio proteoclasticus (strain ATCC 51982 / DSM 14932 / B316)</name>
    <name type="common">Clostridium proteoclasticum</name>
    <dbReference type="NCBI Taxonomy" id="515622"/>
    <lineage>
        <taxon>Bacteria</taxon>
        <taxon>Bacillati</taxon>
        <taxon>Bacillota</taxon>
        <taxon>Clostridia</taxon>
        <taxon>Lachnospirales</taxon>
        <taxon>Lachnospiraceae</taxon>
        <taxon>Butyrivibrio</taxon>
    </lineage>
</organism>
<dbReference type="InterPro" id="IPR027417">
    <property type="entry name" value="P-loop_NTPase"/>
</dbReference>
<dbReference type="EMBL" id="CP001811">
    <property type="protein sequence ID" value="ADL35797.1"/>
    <property type="molecule type" value="Genomic_DNA"/>
</dbReference>
<dbReference type="GO" id="GO:0006260">
    <property type="term" value="P:DNA replication"/>
    <property type="evidence" value="ECO:0007669"/>
    <property type="project" value="InterPro"/>
</dbReference>
<dbReference type="KEGG" id="bpb:bpr_III109"/>
<dbReference type="PROSITE" id="PS51199">
    <property type="entry name" value="SF4_HELICASE"/>
    <property type="match status" value="1"/>
</dbReference>
<dbReference type="Proteomes" id="UP000001299">
    <property type="component" value="Chromosome 2"/>
</dbReference>
<dbReference type="SUPFAM" id="SSF52540">
    <property type="entry name" value="P-loop containing nucleoside triphosphate hydrolases"/>
    <property type="match status" value="1"/>
</dbReference>
<dbReference type="AlphaFoldDB" id="E0S315"/>
<dbReference type="STRING" id="515622.bpr_III109"/>
<evidence type="ECO:0000313" key="3">
    <source>
        <dbReference type="Proteomes" id="UP000001299"/>
    </source>
</evidence>
<dbReference type="GO" id="GO:0005524">
    <property type="term" value="F:ATP binding"/>
    <property type="evidence" value="ECO:0007669"/>
    <property type="project" value="InterPro"/>
</dbReference>
<dbReference type="RefSeq" id="WP_013282447.1">
    <property type="nucleotide sequence ID" value="NC_014388.1"/>
</dbReference>
<accession>E0S315</accession>
<dbReference type="HOGENOM" id="CLU_005373_1_2_9"/>
<proteinExistence type="predicted"/>
<dbReference type="GO" id="GO:0003678">
    <property type="term" value="F:DNA helicase activity"/>
    <property type="evidence" value="ECO:0007669"/>
    <property type="project" value="InterPro"/>
</dbReference>
<keyword evidence="3" id="KW-1185">Reference proteome</keyword>
<reference evidence="2 3" key="1">
    <citation type="journal article" date="2010" name="PLoS ONE">
        <title>The glycobiome of the rumen bacterium Butyrivibrio proteoclasticus B316(T) highlights adaptation to a polysaccharide-rich environment.</title>
        <authorList>
            <person name="Kelly W.J."/>
            <person name="Leahy S.C."/>
            <person name="Altermann E."/>
            <person name="Yeoman C.J."/>
            <person name="Dunne J.C."/>
            <person name="Kong Z."/>
            <person name="Pacheco D.M."/>
            <person name="Li D."/>
            <person name="Noel S.J."/>
            <person name="Moon C.D."/>
            <person name="Cookson A.L."/>
            <person name="Attwood G.T."/>
        </authorList>
    </citation>
    <scope>NUCLEOTIDE SEQUENCE [LARGE SCALE GENOMIC DNA]</scope>
    <source>
        <strain evidence="3">ATCC 51982 / DSM 14932 / B316</strain>
    </source>
</reference>
<dbReference type="eggNOG" id="COG0305">
    <property type="taxonomic scope" value="Bacteria"/>
</dbReference>
<gene>
    <name evidence="2" type="ordered locus">bpr_III109</name>
</gene>
<dbReference type="Pfam" id="PF03796">
    <property type="entry name" value="DnaB_C"/>
    <property type="match status" value="1"/>
</dbReference>
<dbReference type="PANTHER" id="PTHR30153:SF2">
    <property type="entry name" value="REPLICATIVE DNA HELICASE"/>
    <property type="match status" value="1"/>
</dbReference>
<evidence type="ECO:0000259" key="1">
    <source>
        <dbReference type="PROSITE" id="PS51199"/>
    </source>
</evidence>
<dbReference type="InterPro" id="IPR007694">
    <property type="entry name" value="DNA_helicase_DnaB-like_C"/>
</dbReference>
<feature type="domain" description="SF4 helicase" evidence="1">
    <location>
        <begin position="26"/>
        <end position="294"/>
    </location>
</feature>